<accession>A0A150ML72</accession>
<proteinExistence type="predicted"/>
<dbReference type="Proteomes" id="UP000075424">
    <property type="component" value="Unassembled WGS sequence"/>
</dbReference>
<organism evidence="1 2">
    <name type="scientific">Geobacillus stearothermophilus</name>
    <name type="common">Bacillus stearothermophilus</name>
    <dbReference type="NCBI Taxonomy" id="1422"/>
    <lineage>
        <taxon>Bacteria</taxon>
        <taxon>Bacillati</taxon>
        <taxon>Bacillota</taxon>
        <taxon>Bacilli</taxon>
        <taxon>Bacillales</taxon>
        <taxon>Anoxybacillaceae</taxon>
        <taxon>Geobacillus</taxon>
    </lineage>
</organism>
<evidence type="ECO:0000313" key="1">
    <source>
        <dbReference type="EMBL" id="KYD25233.1"/>
    </source>
</evidence>
<gene>
    <name evidence="1" type="ORF">B4109_0369</name>
</gene>
<dbReference type="AlphaFoldDB" id="A0A150ML72"/>
<dbReference type="EMBL" id="LQYV01000087">
    <property type="protein sequence ID" value="KYD25233.1"/>
    <property type="molecule type" value="Genomic_DNA"/>
</dbReference>
<sequence>MARREAHVSPNFSSRGINGDHSSCYCFNELKNGNPSLTSLSLSSYNRKKDQ</sequence>
<protein>
    <submittedName>
        <fullName evidence="1">Uncharacterized protein</fullName>
    </submittedName>
</protein>
<reference evidence="1 2" key="1">
    <citation type="submission" date="2016-01" db="EMBL/GenBank/DDBJ databases">
        <title>Draft Genome Sequences of Seven Thermophilic Sporeformers Isolated from Foods.</title>
        <authorList>
            <person name="Berendsen E.M."/>
            <person name="Wells-Bennik M.H."/>
            <person name="Krawcyk A.O."/>
            <person name="De Jong A."/>
            <person name="Holsappel S."/>
            <person name="Eijlander R.T."/>
            <person name="Kuipers O.P."/>
        </authorList>
    </citation>
    <scope>NUCLEOTIDE SEQUENCE [LARGE SCALE GENOMIC DNA]</scope>
    <source>
        <strain evidence="1 2">B4109</strain>
    </source>
</reference>
<comment type="caution">
    <text evidence="1">The sequence shown here is derived from an EMBL/GenBank/DDBJ whole genome shotgun (WGS) entry which is preliminary data.</text>
</comment>
<name>A0A150ML72_GEOSE</name>
<evidence type="ECO:0000313" key="2">
    <source>
        <dbReference type="Proteomes" id="UP000075424"/>
    </source>
</evidence>
<dbReference type="PATRIC" id="fig|1422.18.peg.260"/>